<name>A0A498KBM2_MALDO</name>
<evidence type="ECO:0000256" key="1">
    <source>
        <dbReference type="ARBA" id="ARBA00022723"/>
    </source>
</evidence>
<comment type="caution">
    <text evidence="2">The sequence shown here is derived from an EMBL/GenBank/DDBJ whole genome shotgun (WGS) entry which is preliminary data.</text>
</comment>
<keyword evidence="1" id="KW-0479">Metal-binding</keyword>
<reference evidence="2 3" key="1">
    <citation type="submission" date="2018-10" db="EMBL/GenBank/DDBJ databases">
        <title>A high-quality apple genome assembly.</title>
        <authorList>
            <person name="Hu J."/>
        </authorList>
    </citation>
    <scope>NUCLEOTIDE SEQUENCE [LARGE SCALE GENOMIC DNA]</scope>
    <source>
        <strain evidence="3">cv. HFTH1</strain>
        <tissue evidence="2">Young leaf</tissue>
    </source>
</reference>
<evidence type="ECO:0000313" key="3">
    <source>
        <dbReference type="Proteomes" id="UP000290289"/>
    </source>
</evidence>
<protein>
    <submittedName>
        <fullName evidence="2">Uncharacterized protein</fullName>
    </submittedName>
</protein>
<gene>
    <name evidence="2" type="ORF">DVH24_039030</name>
</gene>
<dbReference type="PANTHER" id="PTHR46594:SF2">
    <property type="entry name" value="COPPER-TRANSPORTING ATPASE HMA4"/>
    <property type="match status" value="1"/>
</dbReference>
<sequence>MMMVVGDGWSRLGEELGDDGDGGVHKRTQLEWERGLRIKREDSGESSRKITLYVGSENALSQIVQLVEAPQLTRALVQKLADQVVIVAFLTWLGWFIPGEFGLFPEN</sequence>
<proteinExistence type="predicted"/>
<organism evidence="2 3">
    <name type="scientific">Malus domestica</name>
    <name type="common">Apple</name>
    <name type="synonym">Pyrus malus</name>
    <dbReference type="NCBI Taxonomy" id="3750"/>
    <lineage>
        <taxon>Eukaryota</taxon>
        <taxon>Viridiplantae</taxon>
        <taxon>Streptophyta</taxon>
        <taxon>Embryophyta</taxon>
        <taxon>Tracheophyta</taxon>
        <taxon>Spermatophyta</taxon>
        <taxon>Magnoliopsida</taxon>
        <taxon>eudicotyledons</taxon>
        <taxon>Gunneridae</taxon>
        <taxon>Pentapetalae</taxon>
        <taxon>rosids</taxon>
        <taxon>fabids</taxon>
        <taxon>Rosales</taxon>
        <taxon>Rosaceae</taxon>
        <taxon>Amygdaloideae</taxon>
        <taxon>Maleae</taxon>
        <taxon>Malus</taxon>
    </lineage>
</organism>
<dbReference type="Proteomes" id="UP000290289">
    <property type="component" value="Chromosome 3"/>
</dbReference>
<evidence type="ECO:0000313" key="2">
    <source>
        <dbReference type="EMBL" id="RXI04756.1"/>
    </source>
</evidence>
<dbReference type="STRING" id="3750.A0A498KBM2"/>
<dbReference type="GO" id="GO:0046872">
    <property type="term" value="F:metal ion binding"/>
    <property type="evidence" value="ECO:0007669"/>
    <property type="project" value="UniProtKB-KW"/>
</dbReference>
<dbReference type="PANTHER" id="PTHR46594">
    <property type="entry name" value="P-TYPE CATION-TRANSPORTING ATPASE"/>
    <property type="match status" value="1"/>
</dbReference>
<dbReference type="AlphaFoldDB" id="A0A498KBM2"/>
<keyword evidence="3" id="KW-1185">Reference proteome</keyword>
<dbReference type="EMBL" id="RDQH01000329">
    <property type="protein sequence ID" value="RXI04756.1"/>
    <property type="molecule type" value="Genomic_DNA"/>
</dbReference>
<accession>A0A498KBM2</accession>